<dbReference type="EMBL" id="VEPZ02001236">
    <property type="protein sequence ID" value="KAE8684612.1"/>
    <property type="molecule type" value="Genomic_DNA"/>
</dbReference>
<feature type="region of interest" description="Disordered" evidence="11">
    <location>
        <begin position="522"/>
        <end position="541"/>
    </location>
</feature>
<dbReference type="PROSITE" id="PS51005">
    <property type="entry name" value="NAC"/>
    <property type="match status" value="1"/>
</dbReference>
<reference evidence="13" key="1">
    <citation type="submission" date="2019-09" db="EMBL/GenBank/DDBJ databases">
        <title>Draft genome information of white flower Hibiscus syriacus.</title>
        <authorList>
            <person name="Kim Y.-M."/>
        </authorList>
    </citation>
    <scope>NUCLEOTIDE SEQUENCE [LARGE SCALE GENOMIC DNA]</scope>
    <source>
        <strain evidence="13">YM2019G1</strain>
    </source>
</reference>
<accession>A0A6A2Z0J9</accession>
<dbReference type="GO" id="GO:0006355">
    <property type="term" value="P:regulation of DNA-templated transcription"/>
    <property type="evidence" value="ECO:0007669"/>
    <property type="project" value="InterPro"/>
</dbReference>
<comment type="subcellular location">
    <subcellularLocation>
        <location evidence="2">Membrane</location>
        <topology evidence="2">Single-pass membrane protein</topology>
    </subcellularLocation>
    <subcellularLocation>
        <location evidence="1">Nucleus</location>
    </subcellularLocation>
</comment>
<evidence type="ECO:0000256" key="1">
    <source>
        <dbReference type="ARBA" id="ARBA00004123"/>
    </source>
</evidence>
<evidence type="ECO:0000256" key="3">
    <source>
        <dbReference type="ARBA" id="ARBA00022692"/>
    </source>
</evidence>
<feature type="region of interest" description="Disordered" evidence="11">
    <location>
        <begin position="183"/>
        <end position="202"/>
    </location>
</feature>
<dbReference type="GO" id="GO:0005634">
    <property type="term" value="C:nucleus"/>
    <property type="evidence" value="ECO:0007669"/>
    <property type="project" value="UniProtKB-SubCell"/>
</dbReference>
<dbReference type="InterPro" id="IPR036093">
    <property type="entry name" value="NAC_dom_sf"/>
</dbReference>
<dbReference type="OrthoDB" id="981528at2759"/>
<evidence type="ECO:0000259" key="12">
    <source>
        <dbReference type="PROSITE" id="PS51005"/>
    </source>
</evidence>
<dbReference type="SUPFAM" id="SSF101941">
    <property type="entry name" value="NAC domain"/>
    <property type="match status" value="1"/>
</dbReference>
<feature type="compositionally biased region" description="Basic and acidic residues" evidence="11">
    <location>
        <begin position="187"/>
        <end position="200"/>
    </location>
</feature>
<evidence type="ECO:0000256" key="6">
    <source>
        <dbReference type="ARBA" id="ARBA00023125"/>
    </source>
</evidence>
<keyword evidence="5" id="KW-0805">Transcription regulation</keyword>
<feature type="domain" description="NAC" evidence="12">
    <location>
        <begin position="3"/>
        <end position="153"/>
    </location>
</feature>
<keyword evidence="10" id="KW-0539">Nucleus</keyword>
<dbReference type="Gene3D" id="2.170.150.80">
    <property type="entry name" value="NAC domain"/>
    <property type="match status" value="1"/>
</dbReference>
<keyword evidence="8" id="KW-0010">Activator</keyword>
<dbReference type="PANTHER" id="PTHR31744">
    <property type="entry name" value="PROTEIN CUP-SHAPED COTYLEDON 2-RELATED"/>
    <property type="match status" value="1"/>
</dbReference>
<keyword evidence="14" id="KW-1185">Reference proteome</keyword>
<evidence type="ECO:0000256" key="7">
    <source>
        <dbReference type="ARBA" id="ARBA00023136"/>
    </source>
</evidence>
<keyword evidence="4" id="KW-1133">Transmembrane helix</keyword>
<evidence type="ECO:0000256" key="9">
    <source>
        <dbReference type="ARBA" id="ARBA00023163"/>
    </source>
</evidence>
<evidence type="ECO:0000256" key="10">
    <source>
        <dbReference type="ARBA" id="ARBA00023242"/>
    </source>
</evidence>
<comment type="caution">
    <text evidence="13">The sequence shown here is derived from an EMBL/GenBank/DDBJ whole genome shotgun (WGS) entry which is preliminary data.</text>
</comment>
<name>A0A6A2Z0J9_HIBSY</name>
<dbReference type="InterPro" id="IPR003441">
    <property type="entry name" value="NAC-dom"/>
</dbReference>
<evidence type="ECO:0000313" key="14">
    <source>
        <dbReference type="Proteomes" id="UP000436088"/>
    </source>
</evidence>
<evidence type="ECO:0000256" key="2">
    <source>
        <dbReference type="ARBA" id="ARBA00004167"/>
    </source>
</evidence>
<sequence>MNLVKGFRFHPTDEELIEYLHIKTFDHDSLFEVIAEIQDICELEPWELPGCSNLQTGDRSWYFMYPPKYKYRNSKLISRTTLEGYWKPTGNARKIINSESGSEIGSKKTLVFYRGQCNNKNKNKTSWVMHEYELKATTDSDQKPFKLCKLKKKVDISSSEVGQLNQDSLSNLENHVANKAMSEDILDPNRSETSKDHDGAHNPCSAVEIYGGGRRSNQHNMVNEDEDSNISSNFINHVAEYTIMKVPLHLKELSTDQNEPKDDNRVRDPYNTIEQDDESCNSILTNYEETITKERSNQHNIVIAAEGYERPSSEISNQHNIVIAAEGFERPSSKISNQHNIVIAAEGIERPFNESSNQHNIVIAPEDFEMPSNESSNQHNIVIAVEGFEMPSNESSNQHNIVIAAEGFEWPSYLEYLAEEDIFPTEPLYNDGLYNILSSLYVLLEAPGPTNNSNWIQDQYIINKEHDQFLNSTFADTNQAYLQEGNMQQCLAADNEGFGLPCIRLMLESSNWMEKSRKRKEHVEYNEPSIETEAQHLPSNESSNEHNIVIAAKGFEGPSYLEYHVEEDIIPAELLYNDGLSNKLSPLDGLLEAPGATNNSNWIQDQYITNKEHGELLNSTFADKNEAYLQEGNMQQCLAAENEGFRLPCISSMPESSNWMEKSRKRKERFEYDESFIETVEAQHRGRIVIRKT</sequence>
<keyword evidence="6" id="KW-0238">DNA-binding</keyword>
<protein>
    <recommendedName>
        <fullName evidence="12">NAC domain-containing protein</fullName>
    </recommendedName>
</protein>
<evidence type="ECO:0000256" key="8">
    <source>
        <dbReference type="ARBA" id="ARBA00023159"/>
    </source>
</evidence>
<dbReference type="Pfam" id="PF02365">
    <property type="entry name" value="NAM"/>
    <property type="match status" value="1"/>
</dbReference>
<dbReference type="Proteomes" id="UP000436088">
    <property type="component" value="Unassembled WGS sequence"/>
</dbReference>
<evidence type="ECO:0000256" key="11">
    <source>
        <dbReference type="SAM" id="MobiDB-lite"/>
    </source>
</evidence>
<dbReference type="PANTHER" id="PTHR31744:SF216">
    <property type="entry name" value="NAC TRANSCRIPTION FACTOR"/>
    <property type="match status" value="1"/>
</dbReference>
<evidence type="ECO:0000256" key="5">
    <source>
        <dbReference type="ARBA" id="ARBA00023015"/>
    </source>
</evidence>
<organism evidence="13 14">
    <name type="scientific">Hibiscus syriacus</name>
    <name type="common">Rose of Sharon</name>
    <dbReference type="NCBI Taxonomy" id="106335"/>
    <lineage>
        <taxon>Eukaryota</taxon>
        <taxon>Viridiplantae</taxon>
        <taxon>Streptophyta</taxon>
        <taxon>Embryophyta</taxon>
        <taxon>Tracheophyta</taxon>
        <taxon>Spermatophyta</taxon>
        <taxon>Magnoliopsida</taxon>
        <taxon>eudicotyledons</taxon>
        <taxon>Gunneridae</taxon>
        <taxon>Pentapetalae</taxon>
        <taxon>rosids</taxon>
        <taxon>malvids</taxon>
        <taxon>Malvales</taxon>
        <taxon>Malvaceae</taxon>
        <taxon>Malvoideae</taxon>
        <taxon>Hibiscus</taxon>
    </lineage>
</organism>
<keyword evidence="9" id="KW-0804">Transcription</keyword>
<evidence type="ECO:0000256" key="4">
    <source>
        <dbReference type="ARBA" id="ARBA00022989"/>
    </source>
</evidence>
<keyword evidence="7" id="KW-0472">Membrane</keyword>
<dbReference type="GO" id="GO:0000976">
    <property type="term" value="F:transcription cis-regulatory region binding"/>
    <property type="evidence" value="ECO:0007669"/>
    <property type="project" value="UniProtKB-ARBA"/>
</dbReference>
<keyword evidence="3" id="KW-0812">Transmembrane</keyword>
<gene>
    <name evidence="13" type="ORF">F3Y22_tig00111105pilonHSYRG00070</name>
</gene>
<dbReference type="AlphaFoldDB" id="A0A6A2Z0J9"/>
<evidence type="ECO:0000313" key="13">
    <source>
        <dbReference type="EMBL" id="KAE8684612.1"/>
    </source>
</evidence>
<dbReference type="GO" id="GO:0016020">
    <property type="term" value="C:membrane"/>
    <property type="evidence" value="ECO:0007669"/>
    <property type="project" value="UniProtKB-SubCell"/>
</dbReference>
<proteinExistence type="predicted"/>